<dbReference type="CDD" id="cd12100">
    <property type="entry name" value="DD_CABYR_SP17"/>
    <property type="match status" value="1"/>
</dbReference>
<dbReference type="InterPro" id="IPR047579">
    <property type="entry name" value="DD_CABYR_SP17"/>
</dbReference>
<accession>A0A5J4P085</accession>
<dbReference type="SMART" id="SM00394">
    <property type="entry name" value="RIIa"/>
    <property type="match status" value="1"/>
</dbReference>
<evidence type="ECO:0000313" key="2">
    <source>
        <dbReference type="EMBL" id="KAA3681336.1"/>
    </source>
</evidence>
<feature type="domain" description="RIIa" evidence="1">
    <location>
        <begin position="14"/>
        <end position="51"/>
    </location>
</feature>
<comment type="caution">
    <text evidence="2">The sequence shown here is derived from an EMBL/GenBank/DDBJ whole genome shotgun (WGS) entry which is preliminary data.</text>
</comment>
<dbReference type="InterPro" id="IPR003117">
    <property type="entry name" value="cAMP_dep_PK_reg_su_I/II_a/b"/>
</dbReference>
<dbReference type="EMBL" id="QNGE01000226">
    <property type="protein sequence ID" value="KAA3681336.1"/>
    <property type="molecule type" value="Genomic_DNA"/>
</dbReference>
<sequence>MAVPFSNTTLRVPHGFPSLLEGLSREVLRYQPKDIYGFSEKYFAELLKKREGKWLFLLFLLLILVQKLALKMSHN</sequence>
<dbReference type="Proteomes" id="UP000324629">
    <property type="component" value="Unassembled WGS sequence"/>
</dbReference>
<protein>
    <recommendedName>
        <fullName evidence="1">RIIa domain-containing protein</fullName>
    </recommendedName>
</protein>
<evidence type="ECO:0000313" key="3">
    <source>
        <dbReference type="Proteomes" id="UP000324629"/>
    </source>
</evidence>
<proteinExistence type="predicted"/>
<dbReference type="SUPFAM" id="SSF47391">
    <property type="entry name" value="Dimerization-anchoring domain of cAMP-dependent PK regulatory subunit"/>
    <property type="match status" value="1"/>
</dbReference>
<keyword evidence="3" id="KW-1185">Reference proteome</keyword>
<evidence type="ECO:0000259" key="1">
    <source>
        <dbReference type="SMART" id="SM00394"/>
    </source>
</evidence>
<dbReference type="GO" id="GO:0005516">
    <property type="term" value="F:calmodulin binding"/>
    <property type="evidence" value="ECO:0007669"/>
    <property type="project" value="TreeGrafter"/>
</dbReference>
<dbReference type="Pfam" id="PF02197">
    <property type="entry name" value="RIIa"/>
    <property type="match status" value="1"/>
</dbReference>
<organism evidence="2 3">
    <name type="scientific">Paragonimus westermani</name>
    <dbReference type="NCBI Taxonomy" id="34504"/>
    <lineage>
        <taxon>Eukaryota</taxon>
        <taxon>Metazoa</taxon>
        <taxon>Spiralia</taxon>
        <taxon>Lophotrochozoa</taxon>
        <taxon>Platyhelminthes</taxon>
        <taxon>Trematoda</taxon>
        <taxon>Digenea</taxon>
        <taxon>Plagiorchiida</taxon>
        <taxon>Troglotremata</taxon>
        <taxon>Troglotrematidae</taxon>
        <taxon>Paragonimus</taxon>
    </lineage>
</organism>
<dbReference type="PANTHER" id="PTHR10699">
    <property type="entry name" value="NEUROMODULIN"/>
    <property type="match status" value="1"/>
</dbReference>
<reference evidence="2 3" key="1">
    <citation type="journal article" date="2019" name="Gigascience">
        <title>Whole-genome sequence of the oriental lung fluke Paragonimus westermani.</title>
        <authorList>
            <person name="Oey H."/>
            <person name="Zakrzewski M."/>
            <person name="Narain K."/>
            <person name="Devi K.R."/>
            <person name="Agatsuma T."/>
            <person name="Nawaratna S."/>
            <person name="Gobert G.N."/>
            <person name="Jones M.K."/>
            <person name="Ragan M.A."/>
            <person name="McManus D.P."/>
            <person name="Krause L."/>
        </authorList>
    </citation>
    <scope>NUCLEOTIDE SEQUENCE [LARGE SCALE GENOMIC DNA]</scope>
    <source>
        <strain evidence="2 3">IND2009</strain>
    </source>
</reference>
<name>A0A5J4P085_9TREM</name>
<dbReference type="PANTHER" id="PTHR10699:SF11">
    <property type="entry name" value="IGLOO, ISOFORM A"/>
    <property type="match status" value="1"/>
</dbReference>
<dbReference type="Gene3D" id="1.20.890.10">
    <property type="entry name" value="cAMP-dependent protein kinase regulatory subunit, dimerization-anchoring domain"/>
    <property type="match status" value="1"/>
</dbReference>
<gene>
    <name evidence="2" type="ORF">DEA37_0013270</name>
</gene>
<dbReference type="AlphaFoldDB" id="A0A5J4P085"/>